<dbReference type="Gene3D" id="3.90.226.10">
    <property type="entry name" value="2-enoyl-CoA Hydratase, Chain A, domain 1"/>
    <property type="match status" value="1"/>
</dbReference>
<reference evidence="7" key="1">
    <citation type="journal article" date="2019" name="Int. J. Syst. Evol. Microbiol.">
        <title>The Global Catalogue of Microorganisms (GCM) 10K type strain sequencing project: providing services to taxonomists for standard genome sequencing and annotation.</title>
        <authorList>
            <consortium name="The Broad Institute Genomics Platform"/>
            <consortium name="The Broad Institute Genome Sequencing Center for Infectious Disease"/>
            <person name="Wu L."/>
            <person name="Ma J."/>
        </authorList>
    </citation>
    <scope>NUCLEOTIDE SEQUENCE [LARGE SCALE GENOMIC DNA]</scope>
    <source>
        <strain evidence="7">TBRC 1276</strain>
    </source>
</reference>
<evidence type="ECO:0000256" key="5">
    <source>
        <dbReference type="RuleBase" id="RU003707"/>
    </source>
</evidence>
<comment type="catalytic activity">
    <reaction evidence="3">
        <text>a (3S)-3-hydroxyacyl-CoA = a (2E)-enoyl-CoA + H2O</text>
        <dbReference type="Rhea" id="RHEA:16105"/>
        <dbReference type="ChEBI" id="CHEBI:15377"/>
        <dbReference type="ChEBI" id="CHEBI:57318"/>
        <dbReference type="ChEBI" id="CHEBI:58856"/>
        <dbReference type="EC" id="4.2.1.17"/>
    </reaction>
</comment>
<keyword evidence="7" id="KW-1185">Reference proteome</keyword>
<dbReference type="Proteomes" id="UP001595851">
    <property type="component" value="Unassembled WGS sequence"/>
</dbReference>
<dbReference type="InterPro" id="IPR029045">
    <property type="entry name" value="ClpP/crotonase-like_dom_sf"/>
</dbReference>
<name>A0ABV8FZ38_9ACTN</name>
<evidence type="ECO:0000313" key="6">
    <source>
        <dbReference type="EMBL" id="MFC4006976.1"/>
    </source>
</evidence>
<gene>
    <name evidence="6" type="ORF">ACFOY2_07080</name>
</gene>
<dbReference type="InterPro" id="IPR018376">
    <property type="entry name" value="Enoyl-CoA_hyd/isom_CS"/>
</dbReference>
<dbReference type="EMBL" id="JBHSBI010000003">
    <property type="protein sequence ID" value="MFC4006976.1"/>
    <property type="molecule type" value="Genomic_DNA"/>
</dbReference>
<dbReference type="InterPro" id="IPR014748">
    <property type="entry name" value="Enoyl-CoA_hydra_C"/>
</dbReference>
<accession>A0ABV8FZ38</accession>
<evidence type="ECO:0000256" key="4">
    <source>
        <dbReference type="ARBA" id="ARBA00023717"/>
    </source>
</evidence>
<evidence type="ECO:0000256" key="1">
    <source>
        <dbReference type="ARBA" id="ARBA00005254"/>
    </source>
</evidence>
<dbReference type="RefSeq" id="WP_379527123.1">
    <property type="nucleotide sequence ID" value="NZ_JBHSBI010000003.1"/>
</dbReference>
<dbReference type="PROSITE" id="PS00166">
    <property type="entry name" value="ENOYL_COA_HYDRATASE"/>
    <property type="match status" value="1"/>
</dbReference>
<dbReference type="SUPFAM" id="SSF52096">
    <property type="entry name" value="ClpP/crotonase"/>
    <property type="match status" value="1"/>
</dbReference>
<sequence>MSESPILFELGGGVAEITLNRPGKMNALTPEMLVRLDRAWTQIRQDPSVRVVVLTGAGDRAFCAGADLGRLTPLLTRARPAEDDWDKALLDDPLILNRALLRGTEMTTPVIAAMRGVVVGGGMELMLACDLRVCADTSEFGLVEVRRGLIPAAGGIARLSRQVAQAQAAEILLVGDRVGAAQALGFGLVNRVVPAEEVLECARGLAARMAQNGPLAMRTLKQVMLESSGRSLAEAFQAEDEAVKVILRSSDAREGSRAFMEKRAPRFTGS</sequence>
<organism evidence="6 7">
    <name type="scientific">Nonomuraea purpurea</name>
    <dbReference type="NCBI Taxonomy" id="1849276"/>
    <lineage>
        <taxon>Bacteria</taxon>
        <taxon>Bacillati</taxon>
        <taxon>Actinomycetota</taxon>
        <taxon>Actinomycetes</taxon>
        <taxon>Streptosporangiales</taxon>
        <taxon>Streptosporangiaceae</taxon>
        <taxon>Nonomuraea</taxon>
    </lineage>
</organism>
<comment type="catalytic activity">
    <reaction evidence="4">
        <text>a 4-saturated-(3S)-3-hydroxyacyl-CoA = a (3E)-enoyl-CoA + H2O</text>
        <dbReference type="Rhea" id="RHEA:20724"/>
        <dbReference type="ChEBI" id="CHEBI:15377"/>
        <dbReference type="ChEBI" id="CHEBI:58521"/>
        <dbReference type="ChEBI" id="CHEBI:137480"/>
        <dbReference type="EC" id="4.2.1.17"/>
    </reaction>
</comment>
<dbReference type="CDD" id="cd06558">
    <property type="entry name" value="crotonase-like"/>
    <property type="match status" value="1"/>
</dbReference>
<dbReference type="PANTHER" id="PTHR11941:SF54">
    <property type="entry name" value="ENOYL-COA HYDRATASE, MITOCHONDRIAL"/>
    <property type="match status" value="1"/>
</dbReference>
<protein>
    <submittedName>
        <fullName evidence="6">Enoyl-CoA hydratase/isomerase family protein</fullName>
    </submittedName>
</protein>
<evidence type="ECO:0000313" key="7">
    <source>
        <dbReference type="Proteomes" id="UP001595851"/>
    </source>
</evidence>
<dbReference type="Gene3D" id="1.10.12.10">
    <property type="entry name" value="Lyase 2-enoyl-coa Hydratase, Chain A, domain 2"/>
    <property type="match status" value="1"/>
</dbReference>
<comment type="similarity">
    <text evidence="1 5">Belongs to the enoyl-CoA hydratase/isomerase family.</text>
</comment>
<evidence type="ECO:0000256" key="2">
    <source>
        <dbReference type="ARBA" id="ARBA00023239"/>
    </source>
</evidence>
<dbReference type="InterPro" id="IPR001753">
    <property type="entry name" value="Enoyl-CoA_hydra/iso"/>
</dbReference>
<proteinExistence type="inferred from homology"/>
<dbReference type="Pfam" id="PF00378">
    <property type="entry name" value="ECH_1"/>
    <property type="match status" value="1"/>
</dbReference>
<dbReference type="PANTHER" id="PTHR11941">
    <property type="entry name" value="ENOYL-COA HYDRATASE-RELATED"/>
    <property type="match status" value="1"/>
</dbReference>
<comment type="caution">
    <text evidence="6">The sequence shown here is derived from an EMBL/GenBank/DDBJ whole genome shotgun (WGS) entry which is preliminary data.</text>
</comment>
<evidence type="ECO:0000256" key="3">
    <source>
        <dbReference type="ARBA" id="ARBA00023709"/>
    </source>
</evidence>
<keyword evidence="2" id="KW-0456">Lyase</keyword>